<accession>A0A8T8WET4</accession>
<feature type="compositionally biased region" description="Acidic residues" evidence="6">
    <location>
        <begin position="651"/>
        <end position="663"/>
    </location>
</feature>
<evidence type="ECO:0000256" key="2">
    <source>
        <dbReference type="ARBA" id="ARBA00022485"/>
    </source>
</evidence>
<dbReference type="SUPFAM" id="SSF46548">
    <property type="entry name" value="alpha-helical ferredoxin"/>
    <property type="match status" value="1"/>
</dbReference>
<evidence type="ECO:0000256" key="4">
    <source>
        <dbReference type="ARBA" id="ARBA00022982"/>
    </source>
</evidence>
<keyword evidence="4" id="KW-0249">Electron transport</keyword>
<keyword evidence="2" id="KW-0004">4Fe-4S</keyword>
<dbReference type="InterPro" id="IPR004452">
    <property type="entry name" value="LutB/LldF"/>
</dbReference>
<evidence type="ECO:0000313" key="8">
    <source>
        <dbReference type="EMBL" id="QZP38358.1"/>
    </source>
</evidence>
<dbReference type="GO" id="GO:0016491">
    <property type="term" value="F:oxidoreductase activity"/>
    <property type="evidence" value="ECO:0007669"/>
    <property type="project" value="UniProtKB-ARBA"/>
</dbReference>
<dbReference type="KEGG" id="hmp:K6T50_04230"/>
<feature type="region of interest" description="Disordered" evidence="6">
    <location>
        <begin position="642"/>
        <end position="670"/>
    </location>
</feature>
<keyword evidence="2" id="KW-0411">Iron-sulfur</keyword>
<keyword evidence="9" id="KW-1185">Reference proteome</keyword>
<name>A0A8T8WET4_9EURY</name>
<feature type="region of interest" description="Disordered" evidence="6">
    <location>
        <begin position="761"/>
        <end position="781"/>
    </location>
</feature>
<proteinExistence type="predicted"/>
<keyword evidence="3" id="KW-0677">Repeat</keyword>
<dbReference type="Pfam" id="PF02589">
    <property type="entry name" value="LUD_dom"/>
    <property type="match status" value="1"/>
</dbReference>
<feature type="coiled-coil region" evidence="5">
    <location>
        <begin position="36"/>
        <end position="63"/>
    </location>
</feature>
<reference evidence="8 9" key="1">
    <citation type="journal article" date="2021" name="Int. J. Syst. Evol. Microbiol.">
        <title>Halobaculum halophilum sp. nov. and Halobaculum salinum sp. nov., isolated from salt lake and saline soil.</title>
        <authorList>
            <person name="Cui H.L."/>
            <person name="Shi X.W."/>
            <person name="Yin X.M."/>
            <person name="Yang X.Y."/>
            <person name="Hou J."/>
            <person name="Zhu L."/>
        </authorList>
    </citation>
    <scope>NUCLEOTIDE SEQUENCE [LARGE SCALE GENOMIC DNA]</scope>
    <source>
        <strain evidence="8 9">NBRC 109044</strain>
    </source>
</reference>
<dbReference type="GO" id="GO:0006089">
    <property type="term" value="P:lactate metabolic process"/>
    <property type="evidence" value="ECO:0007669"/>
    <property type="project" value="InterPro"/>
</dbReference>
<keyword evidence="2" id="KW-0408">Iron</keyword>
<evidence type="ECO:0000259" key="7">
    <source>
        <dbReference type="PROSITE" id="PS51379"/>
    </source>
</evidence>
<gene>
    <name evidence="8" type="ORF">K6T50_04230</name>
</gene>
<keyword evidence="2" id="KW-0479">Metal-binding</keyword>
<protein>
    <submittedName>
        <fullName evidence="8">LUD domain-containing protein</fullName>
    </submittedName>
</protein>
<dbReference type="RefSeq" id="WP_222608158.1">
    <property type="nucleotide sequence ID" value="NZ_CP081958.1"/>
</dbReference>
<feature type="domain" description="4Fe-4S ferredoxin-type" evidence="7">
    <location>
        <begin position="377"/>
        <end position="404"/>
    </location>
</feature>
<dbReference type="InterPro" id="IPR017900">
    <property type="entry name" value="4Fe4S_Fe_S_CS"/>
</dbReference>
<organism evidence="8 9">
    <name type="scientific">Halobaculum magnesiiphilum</name>
    <dbReference type="NCBI Taxonomy" id="1017351"/>
    <lineage>
        <taxon>Archaea</taxon>
        <taxon>Methanobacteriati</taxon>
        <taxon>Methanobacteriota</taxon>
        <taxon>Stenosarchaea group</taxon>
        <taxon>Halobacteria</taxon>
        <taxon>Halobacteriales</taxon>
        <taxon>Haloferacaceae</taxon>
        <taxon>Halobaculum</taxon>
    </lineage>
</organism>
<dbReference type="Gene3D" id="1.10.1060.10">
    <property type="entry name" value="Alpha-helical ferredoxin"/>
    <property type="match status" value="1"/>
</dbReference>
<keyword evidence="1" id="KW-0813">Transport</keyword>
<dbReference type="PROSITE" id="PS51379">
    <property type="entry name" value="4FE4S_FER_2"/>
    <property type="match status" value="1"/>
</dbReference>
<dbReference type="GeneID" id="67177322"/>
<dbReference type="Gene3D" id="3.40.50.10420">
    <property type="entry name" value="NagB/RpiA/CoA transferase-like"/>
    <property type="match status" value="1"/>
</dbReference>
<evidence type="ECO:0000256" key="3">
    <source>
        <dbReference type="ARBA" id="ARBA00022737"/>
    </source>
</evidence>
<dbReference type="InterPro" id="IPR003741">
    <property type="entry name" value="LUD_dom"/>
</dbReference>
<dbReference type="Proteomes" id="UP000826254">
    <property type="component" value="Chromosome"/>
</dbReference>
<dbReference type="EMBL" id="CP081958">
    <property type="protein sequence ID" value="QZP38358.1"/>
    <property type="molecule type" value="Genomic_DNA"/>
</dbReference>
<dbReference type="AlphaFoldDB" id="A0A8T8WET4"/>
<dbReference type="Pfam" id="PF13183">
    <property type="entry name" value="Fer4_8"/>
    <property type="match status" value="1"/>
</dbReference>
<dbReference type="InterPro" id="IPR017896">
    <property type="entry name" value="4Fe4S_Fe-S-bd"/>
</dbReference>
<dbReference type="InterPro" id="IPR037171">
    <property type="entry name" value="NagB/RpiA_transferase-like"/>
</dbReference>
<dbReference type="PANTHER" id="PTHR47153">
    <property type="entry name" value="LACTATE UTILIZATION PROTEIN B"/>
    <property type="match status" value="1"/>
</dbReference>
<evidence type="ECO:0000256" key="6">
    <source>
        <dbReference type="SAM" id="MobiDB-lite"/>
    </source>
</evidence>
<dbReference type="Pfam" id="PF02754">
    <property type="entry name" value="CCG"/>
    <property type="match status" value="1"/>
</dbReference>
<dbReference type="GO" id="GO:0051539">
    <property type="term" value="F:4 iron, 4 sulfur cluster binding"/>
    <property type="evidence" value="ECO:0007669"/>
    <property type="project" value="UniProtKB-KW"/>
</dbReference>
<keyword evidence="5" id="KW-0175">Coiled coil</keyword>
<dbReference type="PANTHER" id="PTHR47153:SF2">
    <property type="entry name" value="LACTATE UTILIZATION PROTEIN B"/>
    <property type="match status" value="1"/>
</dbReference>
<dbReference type="PROSITE" id="PS00198">
    <property type="entry name" value="4FE4S_FER_1"/>
    <property type="match status" value="1"/>
</dbReference>
<evidence type="ECO:0000256" key="5">
    <source>
        <dbReference type="SAM" id="Coils"/>
    </source>
</evidence>
<sequence>MSKPDSRAETAARIRHLLETEGDAVAENTRGFNRGRHEAVRELEDYEALKSEARAIKEDAIERLPELIDDLREAVEANGGRVYVADDAADANAYVREVVDGGTVVKSKSMTTEELELNEALEADGAAVTETDLGEWVLQLADEAPSHIVGPAIHKSREGIADLFAETFDLAGEDRPETAEELTRFARERLLRDIREADVGVTGANFLAADSGTMALVTSEGNARKTAVVPDTHVAVAGVEKVIPTVEDLAPFVELIGRSGTGQDITSYVSLLTPPVASPPVDFSDLESPIAASGTAAGDGATEAHPDREFHLVLVDNGRLAMREDDDLRETLYCIRCGACSNSCGNFQSVGGHAFGGETYSGGIATGWEAGVEGLDTAAEFNDLCTGCSRCVPACPVKIDIPWINTVVRDRINRGGDPGRFDPLVEGLTPDDETGGLDPSKRLFGNFDALAKLGSATAPLSNWGASLGPVRAAMDRWLGIAPERDLPTFERETLVDWFESRGGPRVSEGMARREAVVYPDTYTNHVAVDRGKAAVRTLEALGVRVHVPASTAVASGRAPLSQGMVETARGKAERCRNALLAEIDAGRDVVVIEPSDLAAFEREYERLLPEADATALADGCYEVLEYVYGLLENGADPAGLTAAGDSNATGGDDDNGDCDDRDIDDDRDRDDGDGITVAYHAHCQQRTLDLEAHTVAVLERLGYDVTTSETECCGMAGSFGYKSAYYELSMDVGEPLAEQFCDADRVLASGTSCCEQLDALLGPSTEGSTEHPIEAISPPEG</sequence>
<dbReference type="InterPro" id="IPR004017">
    <property type="entry name" value="Cys_rich_dom"/>
</dbReference>
<dbReference type="InterPro" id="IPR009051">
    <property type="entry name" value="Helical_ferredxn"/>
</dbReference>
<evidence type="ECO:0000256" key="1">
    <source>
        <dbReference type="ARBA" id="ARBA00022448"/>
    </source>
</evidence>
<evidence type="ECO:0000313" key="9">
    <source>
        <dbReference type="Proteomes" id="UP000826254"/>
    </source>
</evidence>
<dbReference type="SUPFAM" id="SSF100950">
    <property type="entry name" value="NagB/RpiA/CoA transferase-like"/>
    <property type="match status" value="1"/>
</dbReference>
<dbReference type="InterPro" id="IPR024185">
    <property type="entry name" value="FTHF_cligase-like_sf"/>
</dbReference>